<organism evidence="2 3">
    <name type="scientific">Pseudonocardia parietis</name>
    <dbReference type="NCBI Taxonomy" id="570936"/>
    <lineage>
        <taxon>Bacteria</taxon>
        <taxon>Bacillati</taxon>
        <taxon>Actinomycetota</taxon>
        <taxon>Actinomycetes</taxon>
        <taxon>Pseudonocardiales</taxon>
        <taxon>Pseudonocardiaceae</taxon>
        <taxon>Pseudonocardia</taxon>
    </lineage>
</organism>
<accession>A0ABS4W719</accession>
<keyword evidence="1" id="KW-0233">DNA recombination</keyword>
<dbReference type="InterPro" id="IPR011010">
    <property type="entry name" value="DNA_brk_join_enz"/>
</dbReference>
<gene>
    <name evidence="2" type="ORF">JOF36_007496</name>
</gene>
<dbReference type="InterPro" id="IPR013762">
    <property type="entry name" value="Integrase-like_cat_sf"/>
</dbReference>
<protein>
    <submittedName>
        <fullName evidence="2">Integrase</fullName>
    </submittedName>
</protein>
<dbReference type="EMBL" id="JAGINU010000004">
    <property type="protein sequence ID" value="MBP2371723.1"/>
    <property type="molecule type" value="Genomic_DNA"/>
</dbReference>
<name>A0ABS4W719_9PSEU</name>
<evidence type="ECO:0000313" key="3">
    <source>
        <dbReference type="Proteomes" id="UP001519295"/>
    </source>
</evidence>
<reference evidence="2 3" key="1">
    <citation type="submission" date="2021-03" db="EMBL/GenBank/DDBJ databases">
        <title>Sequencing the genomes of 1000 actinobacteria strains.</title>
        <authorList>
            <person name="Klenk H.-P."/>
        </authorList>
    </citation>
    <scope>NUCLEOTIDE SEQUENCE [LARGE SCALE GENOMIC DNA]</scope>
    <source>
        <strain evidence="2 3">DSM 45256</strain>
    </source>
</reference>
<proteinExistence type="predicted"/>
<dbReference type="RefSeq" id="WP_210036835.1">
    <property type="nucleotide sequence ID" value="NZ_JAGINU010000004.1"/>
</dbReference>
<dbReference type="Proteomes" id="UP001519295">
    <property type="component" value="Unassembled WGS sequence"/>
</dbReference>
<dbReference type="SUPFAM" id="SSF56349">
    <property type="entry name" value="DNA breaking-rejoining enzymes"/>
    <property type="match status" value="1"/>
</dbReference>
<sequence length="90" mass="9860">MRVDRWGNLGRSLSARSIARIVADRAAAAGLGGHWAGHLLRRGFATTAYAAGTPEVALMRHSRWRSATAMRGYIDEGTVWNDNPTRRLGL</sequence>
<evidence type="ECO:0000256" key="1">
    <source>
        <dbReference type="ARBA" id="ARBA00023172"/>
    </source>
</evidence>
<comment type="caution">
    <text evidence="2">The sequence shown here is derived from an EMBL/GenBank/DDBJ whole genome shotgun (WGS) entry which is preliminary data.</text>
</comment>
<dbReference type="Gene3D" id="1.10.443.10">
    <property type="entry name" value="Intergrase catalytic core"/>
    <property type="match status" value="1"/>
</dbReference>
<evidence type="ECO:0000313" key="2">
    <source>
        <dbReference type="EMBL" id="MBP2371723.1"/>
    </source>
</evidence>
<keyword evidence="3" id="KW-1185">Reference proteome</keyword>